<feature type="transmembrane region" description="Helical" evidence="1">
    <location>
        <begin position="229"/>
        <end position="249"/>
    </location>
</feature>
<name>A0ABU5ZIR1_9BACL</name>
<protein>
    <submittedName>
        <fullName evidence="3">Nucleoside recognition domain-containing protein</fullName>
    </submittedName>
</protein>
<evidence type="ECO:0000313" key="3">
    <source>
        <dbReference type="EMBL" id="MEB3101211.1"/>
    </source>
</evidence>
<evidence type="ECO:0000256" key="1">
    <source>
        <dbReference type="SAM" id="Phobius"/>
    </source>
</evidence>
<dbReference type="InterPro" id="IPR011642">
    <property type="entry name" value="Gate_dom"/>
</dbReference>
<keyword evidence="1" id="KW-1133">Transmembrane helix</keyword>
<keyword evidence="1" id="KW-0472">Membrane</keyword>
<keyword evidence="4" id="KW-1185">Reference proteome</keyword>
<sequence length="425" mass="47332">MFRSGKMTFNHIITLLLATAAGFVILFIVRFPDQAFQASLQGLKIWWSIVFPALLPFLILSEMFIAFGMAHAFGALLEPAMRLFFRLPGTAGWAVVVGWTAGYPTGAEAAAKLRKQKQISRCEGERLLGLSHAANPIWLISVVATGFLGEPQFGLFLIAVQILSIMATGLTLRFYRHTNEPEERIQTYLLIHETNRAARIRFFSAMRHARDADGRAFGKILGDAVTSSIQILLMIGGFMMIFSVLLKVIDMSKLSEILNRLIQITLIPLGYPRELIPPLISGLFEVNLGAYEVGRQFDASPVWTAALVSGIAAWGGLSIHAQVKSSVQQTDLRYGYFLWSRLVHVGYALILPFWLWNPLQPLMNSIRPAAQVFAHNGTNTGYSFFAIGSHLWTAWLTLGMVMILWLLVFTGLSLLALPFYNRGRP</sequence>
<feature type="domain" description="Nucleoside transporter/FeoB GTPase Gate" evidence="2">
    <location>
        <begin position="49"/>
        <end position="121"/>
    </location>
</feature>
<dbReference type="RefSeq" id="WP_371753321.1">
    <property type="nucleotide sequence ID" value="NZ_JAYJLD010000006.1"/>
</dbReference>
<feature type="transmembrane region" description="Helical" evidence="1">
    <location>
        <begin position="127"/>
        <end position="147"/>
    </location>
</feature>
<feature type="transmembrane region" description="Helical" evidence="1">
    <location>
        <begin position="153"/>
        <end position="175"/>
    </location>
</feature>
<dbReference type="Proteomes" id="UP001310386">
    <property type="component" value="Unassembled WGS sequence"/>
</dbReference>
<evidence type="ECO:0000259" key="2">
    <source>
        <dbReference type="Pfam" id="PF07670"/>
    </source>
</evidence>
<evidence type="ECO:0000313" key="4">
    <source>
        <dbReference type="Proteomes" id="UP001310386"/>
    </source>
</evidence>
<proteinExistence type="predicted"/>
<reference evidence="3" key="1">
    <citation type="submission" date="2023-12" db="EMBL/GenBank/DDBJ databases">
        <title>Fervidustalea candida gen. nov., sp. nov., a novel member of the family Paenibacillaceae isolated from a geothermal area.</title>
        <authorList>
            <person name="Li W.-J."/>
            <person name="Jiao J.-Y."/>
            <person name="Chen Y."/>
        </authorList>
    </citation>
    <scope>NUCLEOTIDE SEQUENCE</scope>
    <source>
        <strain evidence="3">SYSU GA230002</strain>
    </source>
</reference>
<keyword evidence="1" id="KW-0812">Transmembrane</keyword>
<feature type="transmembrane region" description="Helical" evidence="1">
    <location>
        <begin position="335"/>
        <end position="355"/>
    </location>
</feature>
<dbReference type="EMBL" id="JAYJLD010000006">
    <property type="protein sequence ID" value="MEB3101211.1"/>
    <property type="molecule type" value="Genomic_DNA"/>
</dbReference>
<organism evidence="3 4">
    <name type="scientific">Ferviditalea candida</name>
    <dbReference type="NCBI Taxonomy" id="3108399"/>
    <lineage>
        <taxon>Bacteria</taxon>
        <taxon>Bacillati</taxon>
        <taxon>Bacillota</taxon>
        <taxon>Bacilli</taxon>
        <taxon>Bacillales</taxon>
        <taxon>Paenibacillaceae</taxon>
        <taxon>Ferviditalea</taxon>
    </lineage>
</organism>
<feature type="transmembrane region" description="Helical" evidence="1">
    <location>
        <begin position="392"/>
        <end position="420"/>
    </location>
</feature>
<gene>
    <name evidence="3" type="ORF">VF724_05985</name>
</gene>
<dbReference type="Pfam" id="PF07670">
    <property type="entry name" value="Gate"/>
    <property type="match status" value="1"/>
</dbReference>
<comment type="caution">
    <text evidence="3">The sequence shown here is derived from an EMBL/GenBank/DDBJ whole genome shotgun (WGS) entry which is preliminary data.</text>
</comment>
<feature type="transmembrane region" description="Helical" evidence="1">
    <location>
        <begin position="302"/>
        <end position="323"/>
    </location>
</feature>
<accession>A0ABU5ZIR1</accession>
<feature type="transmembrane region" description="Helical" evidence="1">
    <location>
        <begin position="49"/>
        <end position="77"/>
    </location>
</feature>
<feature type="transmembrane region" description="Helical" evidence="1">
    <location>
        <begin position="12"/>
        <end position="29"/>
    </location>
</feature>